<dbReference type="SUPFAM" id="SSF51735">
    <property type="entry name" value="NAD(P)-binding Rossmann-fold domains"/>
    <property type="match status" value="1"/>
</dbReference>
<comment type="similarity">
    <text evidence="10">Belongs to the short-chain dehydrogenases/reductases (SDR) family.</text>
</comment>
<dbReference type="GO" id="GO:0005789">
    <property type="term" value="C:endoplasmic reticulum membrane"/>
    <property type="evidence" value="ECO:0007669"/>
    <property type="project" value="TreeGrafter"/>
</dbReference>
<keyword evidence="14" id="KW-1185">Reference proteome</keyword>
<evidence type="ECO:0000313" key="13">
    <source>
        <dbReference type="EMBL" id="ESL10116.1"/>
    </source>
</evidence>
<organism evidence="13 14">
    <name type="scientific">Trypanosoma rangeli SC58</name>
    <dbReference type="NCBI Taxonomy" id="429131"/>
    <lineage>
        <taxon>Eukaryota</taxon>
        <taxon>Discoba</taxon>
        <taxon>Euglenozoa</taxon>
        <taxon>Kinetoplastea</taxon>
        <taxon>Metakinetoplastina</taxon>
        <taxon>Trypanosomatida</taxon>
        <taxon>Trypanosomatidae</taxon>
        <taxon>Trypanosoma</taxon>
        <taxon>Herpetosoma</taxon>
    </lineage>
</organism>
<dbReference type="PANTHER" id="PTHR43550:SF3">
    <property type="entry name" value="3-KETODIHYDROSPHINGOSINE REDUCTASE"/>
    <property type="match status" value="1"/>
</dbReference>
<dbReference type="Proteomes" id="UP000031737">
    <property type="component" value="Unassembled WGS sequence"/>
</dbReference>
<dbReference type="AlphaFoldDB" id="A0A061J7R3"/>
<name>A0A061J7R3_TRYRA</name>
<proteinExistence type="inferred from homology"/>
<gene>
    <name evidence="13" type="ORF">TRSC58_02155</name>
</gene>
<dbReference type="GO" id="GO:0047560">
    <property type="term" value="F:3-dehydrosphinganine reductase activity"/>
    <property type="evidence" value="ECO:0007669"/>
    <property type="project" value="UniProtKB-EC"/>
</dbReference>
<feature type="domain" description="Ketoreductase" evidence="12">
    <location>
        <begin position="36"/>
        <end position="231"/>
    </location>
</feature>
<comment type="subcellular location">
    <subcellularLocation>
        <location evidence="1">Endoplasmic reticulum</location>
    </subcellularLocation>
</comment>
<accession>A0A061J7R3</accession>
<feature type="signal peptide" evidence="11">
    <location>
        <begin position="1"/>
        <end position="16"/>
    </location>
</feature>
<comment type="pathway">
    <text evidence="2">Lipid metabolism; sphingolipid metabolism.</text>
</comment>
<protein>
    <recommendedName>
        <fullName evidence="9">3-dehydrosphinganine reductase</fullName>
        <ecNumber evidence="9">1.1.1.102</ecNumber>
    </recommendedName>
</protein>
<evidence type="ECO:0000256" key="3">
    <source>
        <dbReference type="ARBA" id="ARBA00004991"/>
    </source>
</evidence>
<dbReference type="InterPro" id="IPR045022">
    <property type="entry name" value="KDSR-like"/>
</dbReference>
<dbReference type="PRINTS" id="PR00081">
    <property type="entry name" value="GDHRDH"/>
</dbReference>
<keyword evidence="8" id="KW-0443">Lipid metabolism</keyword>
<dbReference type="Gene3D" id="3.40.50.720">
    <property type="entry name" value="NAD(P)-binding Rossmann-like Domain"/>
    <property type="match status" value="1"/>
</dbReference>
<dbReference type="CDD" id="cd08939">
    <property type="entry name" value="KDSR-like_SDR_c"/>
    <property type="match status" value="1"/>
</dbReference>
<dbReference type="GO" id="GO:0030148">
    <property type="term" value="P:sphingolipid biosynthetic process"/>
    <property type="evidence" value="ECO:0007669"/>
    <property type="project" value="InterPro"/>
</dbReference>
<evidence type="ECO:0000256" key="8">
    <source>
        <dbReference type="ARBA" id="ARBA00023098"/>
    </source>
</evidence>
<evidence type="ECO:0000256" key="7">
    <source>
        <dbReference type="ARBA" id="ARBA00023002"/>
    </source>
</evidence>
<evidence type="ECO:0000256" key="10">
    <source>
        <dbReference type="RuleBase" id="RU000363"/>
    </source>
</evidence>
<dbReference type="VEuPathDB" id="TriTrypDB:TRSC58_02155"/>
<dbReference type="EC" id="1.1.1.102" evidence="9"/>
<dbReference type="OrthoDB" id="37659at2759"/>
<dbReference type="Pfam" id="PF00106">
    <property type="entry name" value="adh_short"/>
    <property type="match status" value="1"/>
</dbReference>
<evidence type="ECO:0000256" key="6">
    <source>
        <dbReference type="ARBA" id="ARBA00022919"/>
    </source>
</evidence>
<comment type="caution">
    <text evidence="13">The sequence shown here is derived from an EMBL/GenBank/DDBJ whole genome shotgun (WGS) entry which is preliminary data.</text>
</comment>
<evidence type="ECO:0000256" key="1">
    <source>
        <dbReference type="ARBA" id="ARBA00004240"/>
    </source>
</evidence>
<dbReference type="InterPro" id="IPR057326">
    <property type="entry name" value="KR_dom"/>
</dbReference>
<evidence type="ECO:0000256" key="4">
    <source>
        <dbReference type="ARBA" id="ARBA00022824"/>
    </source>
</evidence>
<sequence length="339" mass="36594">MMLFLFAAGGLAVALAVLVAAAWSVQRVPPFNTANCRALVTGGSTGIGLETARQLVRQGAKVVVVSARRTEVLRAAVAELRAEAGKHGTQVFYVEMDVSDEASVTRAVNEVEATMTGGAGLDLVVCNAGFSIPLRFLETSADDVRRMLEVNYFGCVHVVRAVLPAMLQRRRGRIVLVSSLASRCAIAGYSSYAASKAAVRAFAHSLDMENSCLGVRFQVVCPPDIETPGLHSENLRKSPECKAISSFGGNVPYPAEAMGRCIVKNIQRYRFDVVLGSDAMLLSLGSAGIEPATSLLELLFQFLFAGWLRLIMAVYSKLHYRIVQRVHVEEAAPVKDKEM</sequence>
<evidence type="ECO:0000256" key="9">
    <source>
        <dbReference type="ARBA" id="ARBA00026112"/>
    </source>
</evidence>
<keyword evidence="4" id="KW-0256">Endoplasmic reticulum</keyword>
<dbReference type="PANTHER" id="PTHR43550">
    <property type="entry name" value="3-KETODIHYDROSPHINGOSINE REDUCTASE"/>
    <property type="match status" value="1"/>
</dbReference>
<evidence type="ECO:0000256" key="5">
    <source>
        <dbReference type="ARBA" id="ARBA00022857"/>
    </source>
</evidence>
<feature type="chain" id="PRO_5001601558" description="3-dehydrosphinganine reductase" evidence="11">
    <location>
        <begin position="17"/>
        <end position="339"/>
    </location>
</feature>
<keyword evidence="5" id="KW-0521">NADP</keyword>
<keyword evidence="7" id="KW-0560">Oxidoreductase</keyword>
<evidence type="ECO:0000313" key="14">
    <source>
        <dbReference type="Proteomes" id="UP000031737"/>
    </source>
</evidence>
<dbReference type="InterPro" id="IPR002347">
    <property type="entry name" value="SDR_fam"/>
</dbReference>
<evidence type="ECO:0000256" key="2">
    <source>
        <dbReference type="ARBA" id="ARBA00004760"/>
    </source>
</evidence>
<dbReference type="GO" id="GO:0006666">
    <property type="term" value="P:3-keto-sphinganine metabolic process"/>
    <property type="evidence" value="ECO:0007669"/>
    <property type="project" value="InterPro"/>
</dbReference>
<dbReference type="PRINTS" id="PR00080">
    <property type="entry name" value="SDRFAMILY"/>
</dbReference>
<dbReference type="InterPro" id="IPR036291">
    <property type="entry name" value="NAD(P)-bd_dom_sf"/>
</dbReference>
<dbReference type="EMBL" id="AUPL01002155">
    <property type="protein sequence ID" value="ESL10116.1"/>
    <property type="molecule type" value="Genomic_DNA"/>
</dbReference>
<dbReference type="SMART" id="SM00822">
    <property type="entry name" value="PKS_KR"/>
    <property type="match status" value="1"/>
</dbReference>
<reference evidence="13 14" key="1">
    <citation type="submission" date="2013-07" db="EMBL/GenBank/DDBJ databases">
        <authorList>
            <person name="Stoco P.H."/>
            <person name="Wagner G."/>
            <person name="Gerber A."/>
            <person name="Zaha A."/>
            <person name="Thompson C."/>
            <person name="Bartholomeu D.C."/>
            <person name="Luckemeyer D.D."/>
            <person name="Bahia D."/>
            <person name="Loreto E."/>
            <person name="Prestes E.B."/>
            <person name="Lima F.M."/>
            <person name="Rodrigues-Luiz G."/>
            <person name="Vallejo G.A."/>
            <person name="Filho J.F."/>
            <person name="Monteiro K.M."/>
            <person name="Tyler K.M."/>
            <person name="de Almeida L.G."/>
            <person name="Ortiz M.F."/>
            <person name="Siervo M.A."/>
            <person name="de Moraes M.H."/>
            <person name="Cunha O.L."/>
            <person name="Mendonca-Neto R."/>
            <person name="Silva R."/>
            <person name="Teixeira S.M."/>
            <person name="Murta S.M."/>
            <person name="Sincero T.C."/>
            <person name="Mendes T.A."/>
            <person name="Urmenyi T.P."/>
            <person name="Silva V.G."/>
            <person name="da Rocha W.D."/>
            <person name="Andersson B."/>
            <person name="Romanha A.J."/>
            <person name="Steindel M."/>
            <person name="de Vasconcelos A.T."/>
            <person name="Grisard E.C."/>
        </authorList>
    </citation>
    <scope>NUCLEOTIDE SEQUENCE [LARGE SCALE GENOMIC DNA]</scope>
    <source>
        <strain evidence="13 14">SC58</strain>
    </source>
</reference>
<keyword evidence="6" id="KW-0746">Sphingolipid metabolism</keyword>
<evidence type="ECO:0000259" key="12">
    <source>
        <dbReference type="SMART" id="SM00822"/>
    </source>
</evidence>
<comment type="pathway">
    <text evidence="3">Sphingolipid metabolism.</text>
</comment>
<evidence type="ECO:0000256" key="11">
    <source>
        <dbReference type="SAM" id="SignalP"/>
    </source>
</evidence>
<keyword evidence="11" id="KW-0732">Signal</keyword>